<reference evidence="2" key="1">
    <citation type="journal article" date="2012" name="MBio">
        <title>Comparative genome analysis of Trichophyton rubrum and related dermatophytes reveals candidate genes involved in infection.</title>
        <authorList>
            <person name="Martinez D.A."/>
            <person name="Oliver B.G."/>
            <person name="Graeser Y."/>
            <person name="Goldberg J.M."/>
            <person name="Li W."/>
            <person name="Martinez-Rossi N.M."/>
            <person name="Monod M."/>
            <person name="Shelest E."/>
            <person name="Barton R.C."/>
            <person name="Birch E."/>
            <person name="Brakhage A.A."/>
            <person name="Chen Z."/>
            <person name="Gurr S.J."/>
            <person name="Heiman D."/>
            <person name="Heitman J."/>
            <person name="Kosti I."/>
            <person name="Rossi A."/>
            <person name="Saif S."/>
            <person name="Samalova M."/>
            <person name="Saunders C.W."/>
            <person name="Shea T."/>
            <person name="Summerbell R.C."/>
            <person name="Xu J."/>
            <person name="Young S."/>
            <person name="Zeng Q."/>
            <person name="Birren B.W."/>
            <person name="Cuomo C.A."/>
            <person name="White T.C."/>
        </authorList>
    </citation>
    <scope>NUCLEOTIDE SEQUENCE [LARGE SCALE GENOMIC DNA]</scope>
    <source>
        <strain evidence="2">ATCC MYA-4607 / CBS 118892</strain>
    </source>
</reference>
<sequence length="112" mass="12120">MGLGDNLSALQRPVAQFKGAVFLSHSELVLASLSTLWMCMYRRWTRYKSVYPATSIVLNPAERPLLAATAPRAGLACAGFSVVPPSNLCRSSCIYELAFVNVDVGVDVQLIS</sequence>
<accession>A0A080WME8</accession>
<dbReference type="HOGENOM" id="CLU_2147659_0_0_1"/>
<evidence type="ECO:0000313" key="2">
    <source>
        <dbReference type="Proteomes" id="UP000008864"/>
    </source>
</evidence>
<keyword evidence="2" id="KW-1185">Reference proteome</keyword>
<dbReference type="Proteomes" id="UP000008864">
    <property type="component" value="Unassembled WGS sequence"/>
</dbReference>
<dbReference type="RefSeq" id="XP_047607459.1">
    <property type="nucleotide sequence ID" value="XM_047751574.1"/>
</dbReference>
<organism evidence="1 2">
    <name type="scientific">Trichophyton rubrum (strain ATCC MYA-4607 / CBS 118892)</name>
    <name type="common">Athlete's foot fungus</name>
    <dbReference type="NCBI Taxonomy" id="559305"/>
    <lineage>
        <taxon>Eukaryota</taxon>
        <taxon>Fungi</taxon>
        <taxon>Dikarya</taxon>
        <taxon>Ascomycota</taxon>
        <taxon>Pezizomycotina</taxon>
        <taxon>Eurotiomycetes</taxon>
        <taxon>Eurotiomycetidae</taxon>
        <taxon>Onygenales</taxon>
        <taxon>Arthrodermataceae</taxon>
        <taxon>Trichophyton</taxon>
    </lineage>
</organism>
<gene>
    <name evidence="1" type="ORF">TERG_12643</name>
</gene>
<dbReference type="EMBL" id="GG700659">
    <property type="protein sequence ID" value="KFL62944.1"/>
    <property type="molecule type" value="Genomic_DNA"/>
</dbReference>
<dbReference type="InParanoid" id="A0A080WME8"/>
<dbReference type="AlphaFoldDB" id="A0A080WME8"/>
<protein>
    <submittedName>
        <fullName evidence="1">Uncharacterized protein</fullName>
    </submittedName>
</protein>
<name>A0A080WME8_TRIRC</name>
<evidence type="ECO:0000313" key="1">
    <source>
        <dbReference type="EMBL" id="KFL62944.1"/>
    </source>
</evidence>
<proteinExistence type="predicted"/>
<dbReference type="GeneID" id="71777785"/>